<keyword evidence="4 8" id="KW-0694">RNA-binding</keyword>
<dbReference type="Proteomes" id="UP000195981">
    <property type="component" value="Unassembled WGS sequence"/>
</dbReference>
<comment type="catalytic activity">
    <reaction evidence="6 8 9">
        <text>an N-acyl-L-alpha-aminoacyl-tRNA + H2O = an N-acyl-L-amino acid + a tRNA + H(+)</text>
        <dbReference type="Rhea" id="RHEA:54448"/>
        <dbReference type="Rhea" id="RHEA-COMP:10123"/>
        <dbReference type="Rhea" id="RHEA-COMP:13883"/>
        <dbReference type="ChEBI" id="CHEBI:15377"/>
        <dbReference type="ChEBI" id="CHEBI:15378"/>
        <dbReference type="ChEBI" id="CHEBI:59874"/>
        <dbReference type="ChEBI" id="CHEBI:78442"/>
        <dbReference type="ChEBI" id="CHEBI:138191"/>
        <dbReference type="EC" id="3.1.1.29"/>
    </reaction>
</comment>
<evidence type="ECO:0000256" key="4">
    <source>
        <dbReference type="ARBA" id="ARBA00022884"/>
    </source>
</evidence>
<dbReference type="NCBIfam" id="TIGR00447">
    <property type="entry name" value="pth"/>
    <property type="match status" value="1"/>
</dbReference>
<evidence type="ECO:0000256" key="1">
    <source>
        <dbReference type="ARBA" id="ARBA00013260"/>
    </source>
</evidence>
<feature type="site" description="Stabilizes the basic form of H active site to accept a proton" evidence="8">
    <location>
        <position position="115"/>
    </location>
</feature>
<feature type="binding site" evidence="8">
    <location>
        <position position="33"/>
    </location>
    <ligand>
        <name>tRNA</name>
        <dbReference type="ChEBI" id="CHEBI:17843"/>
    </ligand>
</feature>
<dbReference type="InterPro" id="IPR001328">
    <property type="entry name" value="Pept_tRNA_hydro"/>
</dbReference>
<evidence type="ECO:0000256" key="3">
    <source>
        <dbReference type="ARBA" id="ARBA00022801"/>
    </source>
</evidence>
<evidence type="ECO:0000256" key="2">
    <source>
        <dbReference type="ARBA" id="ARBA00022555"/>
    </source>
</evidence>
<protein>
    <recommendedName>
        <fullName evidence="7 8">Peptidyl-tRNA hydrolase</fullName>
        <shortName evidence="8">Pth</shortName>
        <ecNumber evidence="1 8">3.1.1.29</ecNumber>
    </recommendedName>
</protein>
<reference evidence="11 12" key="1">
    <citation type="submission" date="2017-02" db="EMBL/GenBank/DDBJ databases">
        <authorList>
            <person name="Peterson S.W."/>
        </authorList>
    </citation>
    <scope>NUCLEOTIDE SEQUENCE [LARGE SCALE GENOMIC DNA]</scope>
    <source>
        <strain evidence="11 12">CIP104813</strain>
    </source>
</reference>
<dbReference type="Pfam" id="PF01195">
    <property type="entry name" value="Pept_tRNA_hydro"/>
    <property type="match status" value="1"/>
</dbReference>
<comment type="similarity">
    <text evidence="5 8 10">Belongs to the PTH family.</text>
</comment>
<evidence type="ECO:0000256" key="7">
    <source>
        <dbReference type="ARBA" id="ARBA00050038"/>
    </source>
</evidence>
<sequence>MPSAGGAVEHEQEHRSMSATRLLIGLGNPGPEYASTRHNIGQMVLDAIAAQTGSAFKAARRGKAQVIEGYLGAPGKGVRTILARTTCYMNESGGPTRALADFYSIAPEDVVVVHDDVDLPFDAIRLKRGGGEGGHNGLRDVTKALGTKDYLRVRVGVGRPTGRGDTADHVLSSFSATERKVLPILVEDAAEAAEMLILEGLEAAQQRFHGREVR</sequence>
<dbReference type="FunFam" id="3.40.50.1470:FF:000001">
    <property type="entry name" value="Peptidyl-tRNA hydrolase"/>
    <property type="match status" value="1"/>
</dbReference>
<dbReference type="HAMAP" id="MF_00083">
    <property type="entry name" value="Pept_tRNA_hydro_bact"/>
    <property type="match status" value="1"/>
</dbReference>
<evidence type="ECO:0000256" key="10">
    <source>
        <dbReference type="RuleBase" id="RU004320"/>
    </source>
</evidence>
<comment type="subunit">
    <text evidence="8">Monomer.</text>
</comment>
<dbReference type="CDD" id="cd00462">
    <property type="entry name" value="PTH"/>
    <property type="match status" value="1"/>
</dbReference>
<feature type="binding site" evidence="8">
    <location>
        <position position="136"/>
    </location>
    <ligand>
        <name>tRNA</name>
        <dbReference type="ChEBI" id="CHEBI:17843"/>
    </ligand>
</feature>
<dbReference type="EC" id="3.1.1.29" evidence="1 8"/>
<evidence type="ECO:0000313" key="11">
    <source>
        <dbReference type="EMBL" id="SLM95377.1"/>
    </source>
</evidence>
<keyword evidence="8" id="KW-0963">Cytoplasm</keyword>
<dbReference type="GO" id="GO:0006515">
    <property type="term" value="P:protein quality control for misfolded or incompletely synthesized proteins"/>
    <property type="evidence" value="ECO:0007669"/>
    <property type="project" value="UniProtKB-UniRule"/>
</dbReference>
<accession>A0A1X6XA20</accession>
<organism evidence="11 12">
    <name type="scientific">Brachybacterium nesterenkovii</name>
    <dbReference type="NCBI Taxonomy" id="47847"/>
    <lineage>
        <taxon>Bacteria</taxon>
        <taxon>Bacillati</taxon>
        <taxon>Actinomycetota</taxon>
        <taxon>Actinomycetes</taxon>
        <taxon>Micrococcales</taxon>
        <taxon>Dermabacteraceae</taxon>
        <taxon>Brachybacterium</taxon>
    </lineage>
</organism>
<feature type="site" description="Discriminates between blocked and unblocked aminoacyl-tRNA" evidence="8">
    <location>
        <position position="28"/>
    </location>
</feature>
<dbReference type="SUPFAM" id="SSF53178">
    <property type="entry name" value="Peptidyl-tRNA hydrolase-like"/>
    <property type="match status" value="1"/>
</dbReference>
<dbReference type="PANTHER" id="PTHR17224">
    <property type="entry name" value="PEPTIDYL-TRNA HYDROLASE"/>
    <property type="match status" value="1"/>
</dbReference>
<gene>
    <name evidence="8" type="primary">pth</name>
    <name evidence="11" type="ORF">FM110_12700</name>
</gene>
<evidence type="ECO:0000256" key="5">
    <source>
        <dbReference type="ARBA" id="ARBA00038063"/>
    </source>
</evidence>
<evidence type="ECO:0000256" key="8">
    <source>
        <dbReference type="HAMAP-Rule" id="MF_00083"/>
    </source>
</evidence>
<feature type="active site" description="Proton acceptor" evidence="8">
    <location>
        <position position="38"/>
    </location>
</feature>
<dbReference type="EMBL" id="FWFG01000109">
    <property type="protein sequence ID" value="SLM95377.1"/>
    <property type="molecule type" value="Genomic_DNA"/>
</dbReference>
<keyword evidence="3 8" id="KW-0378">Hydrolase</keyword>
<comment type="subcellular location">
    <subcellularLocation>
        <location evidence="8">Cytoplasm</location>
    </subcellularLocation>
</comment>
<keyword evidence="12" id="KW-1185">Reference proteome</keyword>
<feature type="binding site" evidence="8">
    <location>
        <position position="88"/>
    </location>
    <ligand>
        <name>tRNA</name>
        <dbReference type="ChEBI" id="CHEBI:17843"/>
    </ligand>
</feature>
<dbReference type="AlphaFoldDB" id="A0A1X6XA20"/>
<evidence type="ECO:0000313" key="12">
    <source>
        <dbReference type="Proteomes" id="UP000195981"/>
    </source>
</evidence>
<comment type="function">
    <text evidence="8">Catalyzes the release of premature peptidyl moieties from peptidyl-tRNA molecules trapped in stalled 50S ribosomal subunits, and thus maintains levels of free tRNAs and 50S ribosomes.</text>
</comment>
<comment type="function">
    <text evidence="8">Hydrolyzes ribosome-free peptidyl-tRNAs (with 1 or more amino acids incorporated), which drop off the ribosome during protein synthesis, or as a result of ribosome stalling.</text>
</comment>
<dbReference type="PROSITE" id="PS01195">
    <property type="entry name" value="PEPT_TRNA_HYDROL_1"/>
    <property type="match status" value="1"/>
</dbReference>
<dbReference type="GO" id="GO:0005737">
    <property type="term" value="C:cytoplasm"/>
    <property type="evidence" value="ECO:0007669"/>
    <property type="project" value="UniProtKB-SubCell"/>
</dbReference>
<feature type="binding site" evidence="8">
    <location>
        <position position="90"/>
    </location>
    <ligand>
        <name>tRNA</name>
        <dbReference type="ChEBI" id="CHEBI:17843"/>
    </ligand>
</feature>
<dbReference type="PROSITE" id="PS01196">
    <property type="entry name" value="PEPT_TRNA_HYDROL_2"/>
    <property type="match status" value="1"/>
</dbReference>
<name>A0A1X6XA20_9MICO</name>
<dbReference type="GO" id="GO:0004045">
    <property type="term" value="F:peptidyl-tRNA hydrolase activity"/>
    <property type="evidence" value="ECO:0007669"/>
    <property type="project" value="UniProtKB-UniRule"/>
</dbReference>
<dbReference type="GO" id="GO:0000049">
    <property type="term" value="F:tRNA binding"/>
    <property type="evidence" value="ECO:0007669"/>
    <property type="project" value="UniProtKB-UniRule"/>
</dbReference>
<dbReference type="GO" id="GO:0072344">
    <property type="term" value="P:rescue of stalled ribosome"/>
    <property type="evidence" value="ECO:0007669"/>
    <property type="project" value="UniProtKB-UniRule"/>
</dbReference>
<evidence type="ECO:0000256" key="6">
    <source>
        <dbReference type="ARBA" id="ARBA00048707"/>
    </source>
</evidence>
<dbReference type="Gene3D" id="3.40.50.1470">
    <property type="entry name" value="Peptidyl-tRNA hydrolase"/>
    <property type="match status" value="1"/>
</dbReference>
<proteinExistence type="inferred from homology"/>
<dbReference type="InterPro" id="IPR036416">
    <property type="entry name" value="Pept_tRNA_hydro_sf"/>
</dbReference>
<dbReference type="InterPro" id="IPR018171">
    <property type="entry name" value="Pept_tRNA_hydro_CS"/>
</dbReference>
<dbReference type="PANTHER" id="PTHR17224:SF1">
    <property type="entry name" value="PEPTIDYL-TRNA HYDROLASE"/>
    <property type="match status" value="1"/>
</dbReference>
<keyword evidence="2 8" id="KW-0820">tRNA-binding</keyword>
<evidence type="ECO:0000256" key="9">
    <source>
        <dbReference type="RuleBase" id="RU000673"/>
    </source>
</evidence>